<dbReference type="GO" id="GO:0006527">
    <property type="term" value="P:L-arginine catabolic process"/>
    <property type="evidence" value="ECO:0007669"/>
    <property type="project" value="InterPro"/>
</dbReference>
<keyword evidence="10 15" id="KW-0663">Pyridoxal phosphate</keyword>
<dbReference type="PROSITE" id="PS00879">
    <property type="entry name" value="ODR_DC_2_2"/>
    <property type="match status" value="1"/>
</dbReference>
<dbReference type="InterPro" id="IPR009006">
    <property type="entry name" value="Ala_racemase/Decarboxylase_C"/>
</dbReference>
<feature type="domain" description="Orn/DAP/Arg decarboxylase 2 N-terminal" evidence="18">
    <location>
        <begin position="108"/>
        <end position="359"/>
    </location>
</feature>
<evidence type="ECO:0000256" key="4">
    <source>
        <dbReference type="ARBA" id="ARBA00004773"/>
    </source>
</evidence>
<protein>
    <recommendedName>
        <fullName evidence="6 17">Arginine decarboxylase</fullName>
        <ecNumber evidence="6 17">4.1.1.19</ecNumber>
    </recommendedName>
</protein>
<keyword evidence="9 17" id="KW-0460">Magnesium</keyword>
<dbReference type="Gene3D" id="1.20.58.930">
    <property type="match status" value="1"/>
</dbReference>
<dbReference type="UniPathway" id="UPA00186">
    <property type="reaction ID" value="UER00284"/>
</dbReference>
<evidence type="ECO:0000313" key="21">
    <source>
        <dbReference type="EMBL" id="CAE7902298.1"/>
    </source>
</evidence>
<comment type="function">
    <text evidence="3">Catalyzes the biosynthesis of agmatine from arginine.</text>
</comment>
<dbReference type="Pfam" id="PF17944">
    <property type="entry name" value="Arg_decarbox_C"/>
    <property type="match status" value="1"/>
</dbReference>
<dbReference type="Gene3D" id="1.10.287.3440">
    <property type="match status" value="1"/>
</dbReference>
<dbReference type="NCBIfam" id="NF003763">
    <property type="entry name" value="PRK05354.1"/>
    <property type="match status" value="1"/>
</dbReference>
<dbReference type="InterPro" id="IPR022653">
    <property type="entry name" value="De-COase2_pyr-phos_BS"/>
</dbReference>
<dbReference type="PANTHER" id="PTHR43295:SF9">
    <property type="entry name" value="BIOSYNTHETIC ARGININE DECARBOXYLASE"/>
    <property type="match status" value="1"/>
</dbReference>
<keyword evidence="13 17" id="KW-0456">Lyase</keyword>
<dbReference type="SUPFAM" id="SSF51419">
    <property type="entry name" value="PLP-binding barrel"/>
    <property type="match status" value="1"/>
</dbReference>
<dbReference type="Pfam" id="PF02784">
    <property type="entry name" value="Orn_Arg_deC_N"/>
    <property type="match status" value="1"/>
</dbReference>
<sequence length="655" mass="71542">MSTIPTPSNARTSPDTSTGWSVTDADAHYAVSSWGAGYFSVGERGTVLVHPDGEDSPGVDLHEIVSGLDKRGISAPVLLRFSGILANRLRRLRGAFDGAMEEMGYGGAFSAVYPIKVNQERHIVEEVARCGQELGFGLEVGSKPELLTVLAVTAGHNEQMIVCNGFKDARYIEAVALATKLGRKIVPVVESLRELELVVRISKEYDVRVPIGVRIKLSGSGSGRWKESVGSSSKFGLFVSELVEVMDRLKAYGMIDRLELLHCHAGSQMQDIRTVKSLVAELSQVYVDARAECENLKYLDIGGGLGVDYTGEHTSSDSSMNYTVEEFARDVVYRIGASCDAVGAAHPTIISECGRAMVAHASVLVVNVLGATGPGQLARVEATDDDALDRQGEIVQPLADLIGAKQELTEETALEVYHDMSEAYEAALSAFGLGYITLRQRSLAERLYWEIRGRLAEIISTMAEPPEELSDVNLAIPETYFCNFSLFQSLPDVWAIEQVFPVVPIHRLDEEPTRRVVLADITCDSDGKMTSFVSGEGVTPVLSAHPLRGEDYRLGIFLVGAYQEALGDLHNLFGETNAVHVEVSNGSWKIADVVRGETSEQVLGYMLYDPKALARAITLDCERAHEEGLLNVDEMRTFLRLYENGLSSYTYLESE</sequence>
<feature type="domain" description="Arginine decarboxylase C-terminal helical" evidence="20">
    <location>
        <begin position="600"/>
        <end position="652"/>
    </location>
</feature>
<dbReference type="Gene3D" id="2.40.37.10">
    <property type="entry name" value="Lyase, Ornithine Decarboxylase, Chain A, domain 1"/>
    <property type="match status" value="1"/>
</dbReference>
<evidence type="ECO:0000256" key="3">
    <source>
        <dbReference type="ARBA" id="ARBA00002257"/>
    </source>
</evidence>
<dbReference type="Pfam" id="PF17810">
    <property type="entry name" value="Arg_decarb_HB"/>
    <property type="match status" value="1"/>
</dbReference>
<gene>
    <name evidence="21" type="primary">speA</name>
    <name evidence="21" type="ORF">SNEC2469_LOCUS30406</name>
</gene>
<comment type="caution">
    <text evidence="21">The sequence shown here is derived from an EMBL/GenBank/DDBJ whole genome shotgun (WGS) entry which is preliminary data.</text>
</comment>
<dbReference type="PROSITE" id="PS00878">
    <property type="entry name" value="ODR_DC_2_1"/>
    <property type="match status" value="1"/>
</dbReference>
<keyword evidence="8 17" id="KW-0210">Decarboxylase</keyword>
<dbReference type="InterPro" id="IPR022657">
    <property type="entry name" value="De-COase2_CS"/>
</dbReference>
<dbReference type="PRINTS" id="PR01180">
    <property type="entry name" value="ARGDCRBXLASE"/>
</dbReference>
<evidence type="ECO:0000313" key="22">
    <source>
        <dbReference type="Proteomes" id="UP000601435"/>
    </source>
</evidence>
<evidence type="ECO:0000256" key="10">
    <source>
        <dbReference type="ARBA" id="ARBA00022898"/>
    </source>
</evidence>
<dbReference type="InterPro" id="IPR041128">
    <property type="entry name" value="Arg_decarbox_C"/>
</dbReference>
<organism evidence="21 22">
    <name type="scientific">Symbiodinium necroappetens</name>
    <dbReference type="NCBI Taxonomy" id="1628268"/>
    <lineage>
        <taxon>Eukaryota</taxon>
        <taxon>Sar</taxon>
        <taxon>Alveolata</taxon>
        <taxon>Dinophyceae</taxon>
        <taxon>Suessiales</taxon>
        <taxon>Symbiodiniaceae</taxon>
        <taxon>Symbiodinium</taxon>
    </lineage>
</organism>
<evidence type="ECO:0000256" key="14">
    <source>
        <dbReference type="ARBA" id="ARBA00049309"/>
    </source>
</evidence>
<evidence type="ECO:0000256" key="15">
    <source>
        <dbReference type="PIRSR" id="PIRSR001336-50"/>
    </source>
</evidence>
<reference evidence="21" key="1">
    <citation type="submission" date="2021-02" db="EMBL/GenBank/DDBJ databases">
        <authorList>
            <person name="Dougan E. K."/>
            <person name="Rhodes N."/>
            <person name="Thang M."/>
            <person name="Chan C."/>
        </authorList>
    </citation>
    <scope>NUCLEOTIDE SEQUENCE</scope>
</reference>
<feature type="modified residue" description="N6-(pyridoxal phosphate)lysine" evidence="15">
    <location>
        <position position="116"/>
    </location>
</feature>
<evidence type="ECO:0000256" key="2">
    <source>
        <dbReference type="ARBA" id="ARBA00001946"/>
    </source>
</evidence>
<dbReference type="Gene3D" id="3.20.20.10">
    <property type="entry name" value="Alanine racemase"/>
    <property type="match status" value="1"/>
</dbReference>
<dbReference type="GO" id="GO:0008295">
    <property type="term" value="P:spermidine biosynthetic process"/>
    <property type="evidence" value="ECO:0007669"/>
    <property type="project" value="UniProtKB-KW"/>
</dbReference>
<evidence type="ECO:0000256" key="6">
    <source>
        <dbReference type="ARBA" id="ARBA00012426"/>
    </source>
</evidence>
<dbReference type="PIRSF" id="PIRSF001336">
    <property type="entry name" value="Arg_decrbxlase"/>
    <property type="match status" value="1"/>
</dbReference>
<keyword evidence="11 17" id="KW-0745">Spermidine biosynthesis</keyword>
<comment type="pathway">
    <text evidence="4 17">Amine and polyamine biosynthesis; agmatine biosynthesis; agmatine from L-arginine: step 1/1.</text>
</comment>
<keyword evidence="22" id="KW-1185">Reference proteome</keyword>
<evidence type="ECO:0000256" key="1">
    <source>
        <dbReference type="ARBA" id="ARBA00001933"/>
    </source>
</evidence>
<comment type="cofactor">
    <cofactor evidence="1 15 17">
        <name>pyridoxal 5'-phosphate</name>
        <dbReference type="ChEBI" id="CHEBI:597326"/>
    </cofactor>
</comment>
<evidence type="ECO:0000256" key="16">
    <source>
        <dbReference type="PIRSR" id="PIRSR600183-50"/>
    </source>
</evidence>
<evidence type="ECO:0000259" key="20">
    <source>
        <dbReference type="Pfam" id="PF17944"/>
    </source>
</evidence>
<name>A0A813BD44_9DINO</name>
<dbReference type="GO" id="GO:0046872">
    <property type="term" value="F:metal ion binding"/>
    <property type="evidence" value="ECO:0007669"/>
    <property type="project" value="UniProtKB-KW"/>
</dbReference>
<comment type="catalytic activity">
    <reaction evidence="14 17">
        <text>L-arginine + H(+) = agmatine + CO2</text>
        <dbReference type="Rhea" id="RHEA:17641"/>
        <dbReference type="ChEBI" id="CHEBI:15378"/>
        <dbReference type="ChEBI" id="CHEBI:16526"/>
        <dbReference type="ChEBI" id="CHEBI:32682"/>
        <dbReference type="ChEBI" id="CHEBI:58145"/>
        <dbReference type="EC" id="4.1.1.19"/>
    </reaction>
</comment>
<evidence type="ECO:0000256" key="9">
    <source>
        <dbReference type="ARBA" id="ARBA00022842"/>
    </source>
</evidence>
<dbReference type="GO" id="GO:0008792">
    <property type="term" value="F:arginine decarboxylase activity"/>
    <property type="evidence" value="ECO:0007669"/>
    <property type="project" value="UniProtKB-EC"/>
</dbReference>
<dbReference type="InterPro" id="IPR029066">
    <property type="entry name" value="PLP-binding_barrel"/>
</dbReference>
<feature type="domain" description="Arginine decarboxylase helical bundle" evidence="19">
    <location>
        <begin position="396"/>
        <end position="471"/>
    </location>
</feature>
<dbReference type="EMBL" id="CAJNJA010070918">
    <property type="protein sequence ID" value="CAE7902298.1"/>
    <property type="molecule type" value="Genomic_DNA"/>
</dbReference>
<dbReference type="OrthoDB" id="3717802at2759"/>
<evidence type="ECO:0000256" key="7">
    <source>
        <dbReference type="ARBA" id="ARBA00022723"/>
    </source>
</evidence>
<dbReference type="InterPro" id="IPR002985">
    <property type="entry name" value="Arg_decrbxlase"/>
</dbReference>
<evidence type="ECO:0000259" key="18">
    <source>
        <dbReference type="Pfam" id="PF02784"/>
    </source>
</evidence>
<dbReference type="SUPFAM" id="SSF50621">
    <property type="entry name" value="Alanine racemase C-terminal domain-like"/>
    <property type="match status" value="1"/>
</dbReference>
<evidence type="ECO:0000256" key="8">
    <source>
        <dbReference type="ARBA" id="ARBA00022793"/>
    </source>
</evidence>
<dbReference type="InterPro" id="IPR022644">
    <property type="entry name" value="De-COase2_N"/>
</dbReference>
<accession>A0A813BD44</accession>
<comment type="cofactor">
    <cofactor evidence="2 17">
        <name>Mg(2+)</name>
        <dbReference type="ChEBI" id="CHEBI:18420"/>
    </cofactor>
</comment>
<proteinExistence type="inferred from homology"/>
<dbReference type="PRINTS" id="PR01179">
    <property type="entry name" value="ODADCRBXLASE"/>
</dbReference>
<evidence type="ECO:0000256" key="17">
    <source>
        <dbReference type="RuleBase" id="RU003740"/>
    </source>
</evidence>
<dbReference type="PANTHER" id="PTHR43295">
    <property type="entry name" value="ARGININE DECARBOXYLASE"/>
    <property type="match status" value="1"/>
</dbReference>
<dbReference type="NCBIfam" id="TIGR01273">
    <property type="entry name" value="speA"/>
    <property type="match status" value="1"/>
</dbReference>
<evidence type="ECO:0000256" key="13">
    <source>
        <dbReference type="ARBA" id="ARBA00023239"/>
    </source>
</evidence>
<keyword evidence="12" id="KW-0620">Polyamine biosynthesis</keyword>
<evidence type="ECO:0000256" key="11">
    <source>
        <dbReference type="ARBA" id="ARBA00023066"/>
    </source>
</evidence>
<feature type="active site" description="Proton donor" evidence="16">
    <location>
        <position position="523"/>
    </location>
</feature>
<evidence type="ECO:0000259" key="19">
    <source>
        <dbReference type="Pfam" id="PF17810"/>
    </source>
</evidence>
<comment type="similarity">
    <text evidence="5 17">Belongs to the Orn/Lys/Arg decarboxylase class-II family. SpeA subfamily.</text>
</comment>
<dbReference type="Proteomes" id="UP000601435">
    <property type="component" value="Unassembled WGS sequence"/>
</dbReference>
<dbReference type="AlphaFoldDB" id="A0A813BD44"/>
<dbReference type="InterPro" id="IPR040634">
    <property type="entry name" value="Arg_decarb_HB"/>
</dbReference>
<evidence type="ECO:0000256" key="12">
    <source>
        <dbReference type="ARBA" id="ARBA00023115"/>
    </source>
</evidence>
<dbReference type="CDD" id="cd06830">
    <property type="entry name" value="PLPDE_III_ADC"/>
    <property type="match status" value="1"/>
</dbReference>
<evidence type="ECO:0000256" key="5">
    <source>
        <dbReference type="ARBA" id="ARBA00008357"/>
    </source>
</evidence>
<dbReference type="EC" id="4.1.1.19" evidence="6 17"/>
<keyword evidence="7" id="KW-0479">Metal-binding</keyword>
<dbReference type="InterPro" id="IPR000183">
    <property type="entry name" value="Orn/DAP/Arg_de-COase"/>
</dbReference>